<dbReference type="InterPro" id="IPR036291">
    <property type="entry name" value="NAD(P)-bd_dom_sf"/>
</dbReference>
<feature type="region of interest" description="Disordered" evidence="5">
    <location>
        <begin position="479"/>
        <end position="512"/>
    </location>
</feature>
<dbReference type="SUPFAM" id="SSF52540">
    <property type="entry name" value="P-loop containing nucleoside triphosphate hydrolases"/>
    <property type="match status" value="1"/>
</dbReference>
<evidence type="ECO:0000256" key="1">
    <source>
        <dbReference type="ARBA" id="ARBA00022679"/>
    </source>
</evidence>
<feature type="compositionally biased region" description="Basic and acidic residues" evidence="5">
    <location>
        <begin position="870"/>
        <end position="882"/>
    </location>
</feature>
<dbReference type="PANTHER" id="PTHR23359">
    <property type="entry name" value="NUCLEOTIDE KINASE"/>
    <property type="match status" value="1"/>
</dbReference>
<dbReference type="InterPro" id="IPR047499">
    <property type="entry name" value="DD_AK7"/>
</dbReference>
<keyword evidence="1" id="KW-0808">Transferase</keyword>
<dbReference type="Gene3D" id="1.20.890.10">
    <property type="entry name" value="cAMP-dependent protein kinase regulatory subunit, dimerization-anchoring domain"/>
    <property type="match status" value="1"/>
</dbReference>
<evidence type="ECO:0000313" key="6">
    <source>
        <dbReference type="EMBL" id="KYQ60056.1"/>
    </source>
</evidence>
<feature type="compositionally biased region" description="Acidic residues" evidence="5">
    <location>
        <begin position="85"/>
        <end position="100"/>
    </location>
</feature>
<sequence length="917" mass="106436">MDSTQKHISITKLTNAADTLNNLSSFEARKRQKDFDLSTGNVKPHFKPWRIFINHIDSYHGKILSEILSDIIYIDPLSIHADTPPDGEDEFENDGDEFVEGNEKEKRKWPSKSAEGSRKYEVTGTVLDRKYSCPEDVIVVNSDDKDLLLFELMTCGIIIYDITQEPDQIKEACWVLKEIINMLESMEKKSPKAFKREEPTRHFILISTIMTWAFTKPLDPADPDLPFTEADYRKRKPHPNYKEHIQCEREVVAVKKIINLKSKLRTLIICCGITYGEEEGPLHYLFKMAWQNAPFLPIFGKGRNKIPFLHVRDLAATVSSVLQNWPPVRYIVAIERELISQNTIVKQISQGLTTGNVKSVSKEKALSLPEVSQQVYDQMTVDLNIDPVYIIDRIRWYFEMPFRDVVDIVIKEYKTARNLRPVKIVVLGPPASGKTRVARYLADHYGIHYIHVKTLISDAIQKLISNKISNRDSKIDDIEAVEKGTGQQDDIRDTVESADDENKRTQEEADDKREVSLARLQKEIDEIRSNMAANNGRLNDTILNKLFLSRLNSKDCLNQGYVMDGHPKTLEQARNLFFISEDDLEEIKEKFMDDNVEIRNVNTAILPELIVVLEASDEFLKERIINRPEREIQNTHYTEEHMLRRMGEYRKRNTDDNTPLQLFDEMEIHPLIISVETDTCPDMFPTIYRCLEKLGKPRNYGPTAEEMEVARKRAEAETQAAEVAEELRKEREILECKRQREKKMMEWTNLMEKLKLEEEERLCILAEPLHQYLMKYVFPTLTGALIEVAKLRPEDPIDFLAEYLFKKNPEGRMFEPDYTETMSMLLDAIGRQQNDVLPREGLEADITQFLKRQDELSTVDKIRKSGMQDADRKVDADRKEDATSILEQNFEYERFDDSEKEELDSTEQTTDEIESEA</sequence>
<dbReference type="CDD" id="cd22967">
    <property type="entry name" value="DD_AK7"/>
    <property type="match status" value="1"/>
</dbReference>
<dbReference type="STRING" id="64791.A0A151XI23"/>
<evidence type="ECO:0000256" key="2">
    <source>
        <dbReference type="ARBA" id="ARBA00022741"/>
    </source>
</evidence>
<dbReference type="AlphaFoldDB" id="A0A151XI23"/>
<keyword evidence="4" id="KW-0175">Coiled coil</keyword>
<evidence type="ECO:0000313" key="7">
    <source>
        <dbReference type="Proteomes" id="UP000075809"/>
    </source>
</evidence>
<feature type="compositionally biased region" description="Acidic residues" evidence="5">
    <location>
        <begin position="898"/>
        <end position="917"/>
    </location>
</feature>
<dbReference type="SUPFAM" id="SSF51735">
    <property type="entry name" value="NAD(P)-binding Rossmann-fold domains"/>
    <property type="match status" value="1"/>
</dbReference>
<feature type="region of interest" description="Disordered" evidence="5">
    <location>
        <begin position="83"/>
        <end position="114"/>
    </location>
</feature>
<dbReference type="GO" id="GO:0005524">
    <property type="term" value="F:ATP binding"/>
    <property type="evidence" value="ECO:0007669"/>
    <property type="project" value="InterPro"/>
</dbReference>
<reference evidence="6 7" key="1">
    <citation type="submission" date="2015-09" db="EMBL/GenBank/DDBJ databases">
        <title>Trachymyrmex zeteki WGS genome.</title>
        <authorList>
            <person name="Nygaard S."/>
            <person name="Hu H."/>
            <person name="Boomsma J."/>
            <person name="Zhang G."/>
        </authorList>
    </citation>
    <scope>NUCLEOTIDE SEQUENCE [LARGE SCALE GENOMIC DNA]</scope>
    <source>
        <strain evidence="6">Tzet28-1</strain>
        <tissue evidence="6">Whole body</tissue>
    </source>
</reference>
<dbReference type="Gene3D" id="3.40.50.720">
    <property type="entry name" value="NAD(P)-binding Rossmann-like Domain"/>
    <property type="match status" value="1"/>
</dbReference>
<dbReference type="GO" id="GO:0006139">
    <property type="term" value="P:nucleobase-containing compound metabolic process"/>
    <property type="evidence" value="ECO:0007669"/>
    <property type="project" value="InterPro"/>
</dbReference>
<feature type="coiled-coil region" evidence="4">
    <location>
        <begin position="704"/>
        <end position="757"/>
    </location>
</feature>
<dbReference type="EMBL" id="KQ982093">
    <property type="protein sequence ID" value="KYQ60056.1"/>
    <property type="molecule type" value="Genomic_DNA"/>
</dbReference>
<keyword evidence="3 6" id="KW-0418">Kinase</keyword>
<dbReference type="InterPro" id="IPR007858">
    <property type="entry name" value="Dpy-30_motif"/>
</dbReference>
<protein>
    <submittedName>
        <fullName evidence="6">Putative adenylate kinase 7</fullName>
    </submittedName>
</protein>
<dbReference type="InterPro" id="IPR027417">
    <property type="entry name" value="P-loop_NTPase"/>
</dbReference>
<feature type="compositionally biased region" description="Basic and acidic residues" evidence="5">
    <location>
        <begin position="489"/>
        <end position="512"/>
    </location>
</feature>
<name>A0A151XI23_9HYME</name>
<evidence type="ECO:0000256" key="5">
    <source>
        <dbReference type="SAM" id="MobiDB-lite"/>
    </source>
</evidence>
<keyword evidence="2" id="KW-0547">Nucleotide-binding</keyword>
<dbReference type="InterPro" id="IPR000850">
    <property type="entry name" value="Adenylat/UMP-CMP_kin"/>
</dbReference>
<accession>A0A151XI23</accession>
<dbReference type="Pfam" id="PF05186">
    <property type="entry name" value="Dpy-30"/>
    <property type="match status" value="1"/>
</dbReference>
<organism evidence="6 7">
    <name type="scientific">Mycetomoellerius zeteki</name>
    <dbReference type="NCBI Taxonomy" id="64791"/>
    <lineage>
        <taxon>Eukaryota</taxon>
        <taxon>Metazoa</taxon>
        <taxon>Ecdysozoa</taxon>
        <taxon>Arthropoda</taxon>
        <taxon>Hexapoda</taxon>
        <taxon>Insecta</taxon>
        <taxon>Pterygota</taxon>
        <taxon>Neoptera</taxon>
        <taxon>Endopterygota</taxon>
        <taxon>Hymenoptera</taxon>
        <taxon>Apocrita</taxon>
        <taxon>Aculeata</taxon>
        <taxon>Formicoidea</taxon>
        <taxon>Formicidae</taxon>
        <taxon>Myrmicinae</taxon>
        <taxon>Mycetomoellerius</taxon>
    </lineage>
</organism>
<evidence type="ECO:0000256" key="3">
    <source>
        <dbReference type="ARBA" id="ARBA00022777"/>
    </source>
</evidence>
<gene>
    <name evidence="6" type="ORF">ALC60_00879</name>
</gene>
<keyword evidence="7" id="KW-1185">Reference proteome</keyword>
<dbReference type="Proteomes" id="UP000075809">
    <property type="component" value="Unassembled WGS sequence"/>
</dbReference>
<proteinExistence type="predicted"/>
<dbReference type="GO" id="GO:0019205">
    <property type="term" value="F:nucleobase-containing compound kinase activity"/>
    <property type="evidence" value="ECO:0007669"/>
    <property type="project" value="InterPro"/>
</dbReference>
<feature type="region of interest" description="Disordered" evidence="5">
    <location>
        <begin position="870"/>
        <end position="917"/>
    </location>
</feature>
<dbReference type="Gene3D" id="3.40.50.300">
    <property type="entry name" value="P-loop containing nucleotide triphosphate hydrolases"/>
    <property type="match status" value="1"/>
</dbReference>
<evidence type="ECO:0000256" key="4">
    <source>
        <dbReference type="SAM" id="Coils"/>
    </source>
</evidence>